<comment type="caution">
    <text evidence="1">The sequence shown here is derived from an EMBL/GenBank/DDBJ whole genome shotgun (WGS) entry which is preliminary data.</text>
</comment>
<reference evidence="1" key="1">
    <citation type="submission" date="2023-04" db="EMBL/GenBank/DDBJ databases">
        <title>Phytophthora fragariaefolia NBRC 109709.</title>
        <authorList>
            <person name="Ichikawa N."/>
            <person name="Sato H."/>
            <person name="Tonouchi N."/>
        </authorList>
    </citation>
    <scope>NUCLEOTIDE SEQUENCE</scope>
    <source>
        <strain evidence="1">NBRC 109709</strain>
    </source>
</reference>
<dbReference type="Proteomes" id="UP001165121">
    <property type="component" value="Unassembled WGS sequence"/>
</dbReference>
<accession>A0A9W6YA84</accession>
<dbReference type="AlphaFoldDB" id="A0A9W6YA84"/>
<evidence type="ECO:0000313" key="1">
    <source>
        <dbReference type="EMBL" id="GMF56755.1"/>
    </source>
</evidence>
<protein>
    <submittedName>
        <fullName evidence="1">Unnamed protein product</fullName>
    </submittedName>
</protein>
<proteinExistence type="predicted"/>
<dbReference type="EMBL" id="BSXT01004109">
    <property type="protein sequence ID" value="GMF56755.1"/>
    <property type="molecule type" value="Genomic_DNA"/>
</dbReference>
<gene>
    <name evidence="1" type="ORF">Pfra01_002412100</name>
</gene>
<organism evidence="1 2">
    <name type="scientific">Phytophthora fragariaefolia</name>
    <dbReference type="NCBI Taxonomy" id="1490495"/>
    <lineage>
        <taxon>Eukaryota</taxon>
        <taxon>Sar</taxon>
        <taxon>Stramenopiles</taxon>
        <taxon>Oomycota</taxon>
        <taxon>Peronosporomycetes</taxon>
        <taxon>Peronosporales</taxon>
        <taxon>Peronosporaceae</taxon>
        <taxon>Phytophthora</taxon>
    </lineage>
</organism>
<evidence type="ECO:0000313" key="2">
    <source>
        <dbReference type="Proteomes" id="UP001165121"/>
    </source>
</evidence>
<sequence>MSSIARAFSGFTIAILATAEPQIPPISNLIPPRPATSTCTPRTALAGVGQHDLLHQGLAHLLLLPRDHIKLSSGPSTLHRGPESLTAASSAAAASAPWTSAAASPTSPALW</sequence>
<keyword evidence="2" id="KW-1185">Reference proteome</keyword>
<name>A0A9W6YA84_9STRA</name>